<keyword evidence="3" id="KW-1185">Reference proteome</keyword>
<keyword evidence="1" id="KW-0472">Membrane</keyword>
<feature type="transmembrane region" description="Helical" evidence="1">
    <location>
        <begin position="312"/>
        <end position="331"/>
    </location>
</feature>
<dbReference type="PANTHER" id="PTHR41771">
    <property type="entry name" value="MEMBRANE PROTEIN-RELATED"/>
    <property type="match status" value="1"/>
</dbReference>
<gene>
    <name evidence="2" type="ORF">CBW42_01905</name>
</gene>
<feature type="transmembrane region" description="Helical" evidence="1">
    <location>
        <begin position="254"/>
        <end position="275"/>
    </location>
</feature>
<evidence type="ECO:0000313" key="2">
    <source>
        <dbReference type="EMBL" id="OUM21349.1"/>
    </source>
</evidence>
<evidence type="ECO:0000313" key="3">
    <source>
        <dbReference type="Proteomes" id="UP000194903"/>
    </source>
</evidence>
<feature type="transmembrane region" description="Helical" evidence="1">
    <location>
        <begin position="351"/>
        <end position="373"/>
    </location>
</feature>
<dbReference type="PANTHER" id="PTHR41771:SF1">
    <property type="entry name" value="MEMBRANE PROTEIN"/>
    <property type="match status" value="1"/>
</dbReference>
<protein>
    <submittedName>
        <fullName evidence="2">YibE/F family protein</fullName>
    </submittedName>
</protein>
<feature type="transmembrane region" description="Helical" evidence="1">
    <location>
        <begin position="128"/>
        <end position="145"/>
    </location>
</feature>
<keyword evidence="1" id="KW-0812">Transmembrane</keyword>
<reference evidence="2 3" key="1">
    <citation type="submission" date="2017-05" db="EMBL/GenBank/DDBJ databases">
        <title>Butyricicoccus porcorum sp. nov. a butyrate-producing bacterium from the swine intestinal tract.</title>
        <authorList>
            <person name="Trachsel J."/>
            <person name="Humphrey S."/>
            <person name="Allen H.K."/>
        </authorList>
    </citation>
    <scope>NUCLEOTIDE SEQUENCE [LARGE SCALE GENOMIC DNA]</scope>
    <source>
        <strain evidence="2">BB10</strain>
    </source>
</reference>
<dbReference type="Pfam" id="PF07907">
    <property type="entry name" value="YibE_F"/>
    <property type="match status" value="1"/>
</dbReference>
<comment type="caution">
    <text evidence="2">The sequence shown here is derived from an EMBL/GenBank/DDBJ whole genome shotgun (WGS) entry which is preliminary data.</text>
</comment>
<feature type="transmembrane region" description="Helical" evidence="1">
    <location>
        <begin position="177"/>
        <end position="195"/>
    </location>
</feature>
<evidence type="ECO:0000256" key="1">
    <source>
        <dbReference type="SAM" id="Phobius"/>
    </source>
</evidence>
<dbReference type="InterPro" id="IPR012507">
    <property type="entry name" value="YibE_F"/>
</dbReference>
<dbReference type="AlphaFoldDB" id="A0A252F6E7"/>
<accession>A0A252F6E7</accession>
<dbReference type="Proteomes" id="UP000194903">
    <property type="component" value="Unassembled WGS sequence"/>
</dbReference>
<proteinExistence type="predicted"/>
<name>A0A252F6E7_9FIRM</name>
<feature type="transmembrane region" description="Helical" evidence="1">
    <location>
        <begin position="152"/>
        <end position="171"/>
    </location>
</feature>
<dbReference type="RefSeq" id="WP_087017199.1">
    <property type="nucleotide sequence ID" value="NZ_NHOC01000002.1"/>
</dbReference>
<dbReference type="EMBL" id="NHOC01000002">
    <property type="protein sequence ID" value="OUM21349.1"/>
    <property type="molecule type" value="Genomic_DNA"/>
</dbReference>
<feature type="transmembrane region" description="Helical" evidence="1">
    <location>
        <begin position="202"/>
        <end position="223"/>
    </location>
</feature>
<dbReference type="OrthoDB" id="5753718at2"/>
<organism evidence="2 3">
    <name type="scientific">Butyricicoccus porcorum</name>
    <dbReference type="NCBI Taxonomy" id="1945634"/>
    <lineage>
        <taxon>Bacteria</taxon>
        <taxon>Bacillati</taxon>
        <taxon>Bacillota</taxon>
        <taxon>Clostridia</taxon>
        <taxon>Eubacteriales</taxon>
        <taxon>Butyricicoccaceae</taxon>
        <taxon>Butyricicoccus</taxon>
    </lineage>
</organism>
<keyword evidence="1" id="KW-1133">Transmembrane helix</keyword>
<sequence length="387" mass="41930">MNSRKIQKGFWKRLAALAVMAVVCIGLYTASLVDRHPLMENEGREFVKARVIEVIEDNQQSGGVYIGDQTVELELLSGAHQGEHIQAQSSSAYLYGTHCTPNLKVVAIVSESDGELVGSVYGYYREPALLGMIALFLLTIILIGGRRGLYSVLGLAFTFLCIFWFFLPMVYRGYSPVIAAIAVVIATTLVTMYLVGGFTVKATASVLGTVMGVLVAGLLAYLFGKLARVSGYNVSDIESLIYIQEQLDIQVGQLMFAGILIAALGAVMDVSMSIASTLQELHDKNPQLDTRQLFRSGMTVGHDMMGTMSNTLILAFTGGSINTIVLFYAYGYSRMQLMNMYDIAIEIMQGISASMGVVLTVPFVSLIGAWMIVRAARKSSAGNGKTL</sequence>